<feature type="transmembrane region" description="Helical" evidence="1">
    <location>
        <begin position="109"/>
        <end position="136"/>
    </location>
</feature>
<proteinExistence type="predicted"/>
<protein>
    <recommendedName>
        <fullName evidence="4">DUF1493 family protein</fullName>
    </recommendedName>
</protein>
<dbReference type="RefSeq" id="WP_310026219.1">
    <property type="nucleotide sequence ID" value="NZ_JAVDVI010000007.1"/>
</dbReference>
<organism evidence="2 3">
    <name type="scientific">Flavobacterium arsenatis</name>
    <dbReference type="NCBI Taxonomy" id="1484332"/>
    <lineage>
        <taxon>Bacteria</taxon>
        <taxon>Pseudomonadati</taxon>
        <taxon>Bacteroidota</taxon>
        <taxon>Flavobacteriia</taxon>
        <taxon>Flavobacteriales</taxon>
        <taxon>Flavobacteriaceae</taxon>
        <taxon>Flavobacterium</taxon>
    </lineage>
</organism>
<evidence type="ECO:0000313" key="2">
    <source>
        <dbReference type="EMBL" id="MDR6967851.1"/>
    </source>
</evidence>
<gene>
    <name evidence="2" type="ORF">J2X31_001865</name>
</gene>
<evidence type="ECO:0000256" key="1">
    <source>
        <dbReference type="SAM" id="Phobius"/>
    </source>
</evidence>
<keyword evidence="1" id="KW-1133">Transmembrane helix</keyword>
<keyword evidence="3" id="KW-1185">Reference proteome</keyword>
<accession>A0ABU1TPI4</accession>
<comment type="caution">
    <text evidence="2">The sequence shown here is derived from an EMBL/GenBank/DDBJ whole genome shotgun (WGS) entry which is preliminary data.</text>
</comment>
<keyword evidence="1" id="KW-0812">Transmembrane</keyword>
<dbReference type="Proteomes" id="UP001255185">
    <property type="component" value="Unassembled WGS sequence"/>
</dbReference>
<dbReference type="EMBL" id="JAVDVI010000007">
    <property type="protein sequence ID" value="MDR6967851.1"/>
    <property type="molecule type" value="Genomic_DNA"/>
</dbReference>
<reference evidence="2 3" key="1">
    <citation type="submission" date="2023-07" db="EMBL/GenBank/DDBJ databases">
        <title>Sorghum-associated microbial communities from plants grown in Nebraska, USA.</title>
        <authorList>
            <person name="Schachtman D."/>
        </authorList>
    </citation>
    <scope>NUCLEOTIDE SEQUENCE [LARGE SCALE GENOMIC DNA]</scope>
    <source>
        <strain evidence="2 3">3773</strain>
    </source>
</reference>
<evidence type="ECO:0000313" key="3">
    <source>
        <dbReference type="Proteomes" id="UP001255185"/>
    </source>
</evidence>
<keyword evidence="1" id="KW-0472">Membrane</keyword>
<evidence type="ECO:0008006" key="4">
    <source>
        <dbReference type="Google" id="ProtNLM"/>
    </source>
</evidence>
<sequence length="137" mass="15832">MTKEELQKIIDQFHEEVLREEAIFGIFQYGGASDESHVKANKEGIELFALKLLKASRDLDDNSTLSIPFDDENWLDENSDTFIHYIQFTTEKKKAKTEDSYKETFVDKLIPFGCLSIVVAILLTTIIGFLTIFKWIF</sequence>
<name>A0ABU1TPI4_9FLAO</name>